<dbReference type="RefSeq" id="WP_013238595.1">
    <property type="nucleotide sequence ID" value="NZ_LITQ01000008.1"/>
</dbReference>
<evidence type="ECO:0000313" key="8">
    <source>
        <dbReference type="EMBL" id="OAA93979.1"/>
    </source>
</evidence>
<dbReference type="EMBL" id="LITQ01000008">
    <property type="protein sequence ID" value="OAA93979.1"/>
    <property type="molecule type" value="Genomic_DNA"/>
</dbReference>
<comment type="similarity">
    <text evidence="1">Belongs to the Fur family.</text>
</comment>
<dbReference type="GO" id="GO:1900376">
    <property type="term" value="P:regulation of secondary metabolite biosynthetic process"/>
    <property type="evidence" value="ECO:0007669"/>
    <property type="project" value="TreeGrafter"/>
</dbReference>
<evidence type="ECO:0000256" key="1">
    <source>
        <dbReference type="ARBA" id="ARBA00007957"/>
    </source>
</evidence>
<dbReference type="Proteomes" id="UP000077384">
    <property type="component" value="Unassembled WGS sequence"/>
</dbReference>
<feature type="binding site" evidence="7">
    <location>
        <position position="146"/>
    </location>
    <ligand>
        <name>Zn(2+)</name>
        <dbReference type="ChEBI" id="CHEBI:29105"/>
    </ligand>
</feature>
<keyword evidence="4" id="KW-0805">Transcription regulation</keyword>
<organism evidence="8 10">
    <name type="scientific">Clostridium coskatii</name>
    <dbReference type="NCBI Taxonomy" id="1705578"/>
    <lineage>
        <taxon>Bacteria</taxon>
        <taxon>Bacillati</taxon>
        <taxon>Bacillota</taxon>
        <taxon>Clostridia</taxon>
        <taxon>Eubacteriales</taxon>
        <taxon>Clostridiaceae</taxon>
        <taxon>Clostridium</taxon>
    </lineage>
</organism>
<gene>
    <name evidence="8" type="primary">fur_3</name>
    <name evidence="9" type="ORF">CLCOS_41790</name>
    <name evidence="8" type="ORF">WX73_03549</name>
</gene>
<keyword evidence="6" id="KW-0804">Transcription</keyword>
<dbReference type="SMR" id="A0A166TQM4"/>
<dbReference type="GO" id="GO:0000976">
    <property type="term" value="F:transcription cis-regulatory region binding"/>
    <property type="evidence" value="ECO:0007669"/>
    <property type="project" value="TreeGrafter"/>
</dbReference>
<keyword evidence="11" id="KW-1185">Reference proteome</keyword>
<evidence type="ECO:0000313" key="9">
    <source>
        <dbReference type="EMBL" id="OBR90202.1"/>
    </source>
</evidence>
<comment type="caution">
    <text evidence="8">The sequence shown here is derived from an EMBL/GenBank/DDBJ whole genome shotgun (WGS) entry which is preliminary data.</text>
</comment>
<dbReference type="PANTHER" id="PTHR33202:SF7">
    <property type="entry name" value="FERRIC UPTAKE REGULATION PROTEIN"/>
    <property type="match status" value="1"/>
</dbReference>
<dbReference type="Gene3D" id="3.30.1490.190">
    <property type="match status" value="1"/>
</dbReference>
<dbReference type="CDD" id="cd07153">
    <property type="entry name" value="Fur_like"/>
    <property type="match status" value="1"/>
</dbReference>
<feature type="binding site" evidence="7">
    <location>
        <position position="105"/>
    </location>
    <ligand>
        <name>Zn(2+)</name>
        <dbReference type="ChEBI" id="CHEBI:29105"/>
    </ligand>
</feature>
<dbReference type="GO" id="GO:0003700">
    <property type="term" value="F:DNA-binding transcription factor activity"/>
    <property type="evidence" value="ECO:0007669"/>
    <property type="project" value="InterPro"/>
</dbReference>
<dbReference type="GO" id="GO:0008270">
    <property type="term" value="F:zinc ion binding"/>
    <property type="evidence" value="ECO:0007669"/>
    <property type="project" value="TreeGrafter"/>
</dbReference>
<dbReference type="GO" id="GO:0045892">
    <property type="term" value="P:negative regulation of DNA-templated transcription"/>
    <property type="evidence" value="ECO:0007669"/>
    <property type="project" value="TreeGrafter"/>
</dbReference>
<dbReference type="Pfam" id="PF01475">
    <property type="entry name" value="FUR"/>
    <property type="match status" value="1"/>
</dbReference>
<keyword evidence="3 7" id="KW-0862">Zinc</keyword>
<evidence type="ECO:0000256" key="4">
    <source>
        <dbReference type="ARBA" id="ARBA00023015"/>
    </source>
</evidence>
<dbReference type="InterPro" id="IPR036390">
    <property type="entry name" value="WH_DNA-bd_sf"/>
</dbReference>
<evidence type="ECO:0000313" key="11">
    <source>
        <dbReference type="Proteomes" id="UP000093694"/>
    </source>
</evidence>
<evidence type="ECO:0000313" key="10">
    <source>
        <dbReference type="Proteomes" id="UP000077384"/>
    </source>
</evidence>
<dbReference type="Proteomes" id="UP000093694">
    <property type="component" value="Unassembled WGS sequence"/>
</dbReference>
<dbReference type="AlphaFoldDB" id="A0A166TQM4"/>
<keyword evidence="2" id="KW-0678">Repressor</keyword>
<dbReference type="PATRIC" id="fig|1705578.3.peg.3539"/>
<reference evidence="8 10" key="1">
    <citation type="journal article" date="2015" name="Biotechnol. Bioeng.">
        <title>Genome sequence and phenotypic characterization of Caulobacter segnis.</title>
        <authorList>
            <person name="Patel S."/>
            <person name="Fletcher B."/>
            <person name="Scott D.C."/>
            <person name="Ely B."/>
        </authorList>
    </citation>
    <scope>NUCLEOTIDE SEQUENCE [LARGE SCALE GENOMIC DNA]</scope>
    <source>
        <strain evidence="8 10">PS02</strain>
    </source>
</reference>
<feature type="binding site" evidence="7">
    <location>
        <position position="149"/>
    </location>
    <ligand>
        <name>Zn(2+)</name>
        <dbReference type="ChEBI" id="CHEBI:29105"/>
    </ligand>
</feature>
<proteinExistence type="inferred from homology"/>
<sequence>MIPQEIQEKIRSVIQEKGCKLTSQRSAVLKAFFEKNYEHMTVEEVHYFSKSYCSKIGIATVYRCILSFEKIGVLRKIETNEKYGRYELVIPDEKFEHPHLVCVKCGKIIGAFDSEILKELDKQKKFIENIYDFKINSQSNIYYGICEACKDA</sequence>
<dbReference type="PANTHER" id="PTHR33202">
    <property type="entry name" value="ZINC UPTAKE REGULATION PROTEIN"/>
    <property type="match status" value="1"/>
</dbReference>
<comment type="cofactor">
    <cofactor evidence="7">
        <name>Zn(2+)</name>
        <dbReference type="ChEBI" id="CHEBI:29105"/>
    </cofactor>
    <text evidence="7">Binds 1 zinc ion per subunit.</text>
</comment>
<accession>A0A166TQM4</accession>
<evidence type="ECO:0000256" key="3">
    <source>
        <dbReference type="ARBA" id="ARBA00022833"/>
    </source>
</evidence>
<reference evidence="9 11" key="2">
    <citation type="journal article" date="2016" name="Front. Microbiol.">
        <title>Industrial Acetogenic Biocatalysts: A Comparative Metabolic and Genomic Analysis.</title>
        <authorList>
            <person name="Bengelsdorf F."/>
            <person name="Poehlein A."/>
            <person name="Sonja S."/>
            <person name="Erz C."/>
            <person name="Hummel T."/>
            <person name="Hoffmeister S."/>
            <person name="Daniel R."/>
            <person name="Durre P."/>
        </authorList>
    </citation>
    <scope>NUCLEOTIDE SEQUENCE [LARGE SCALE GENOMIC DNA]</scope>
    <source>
        <strain evidence="9 11">PTA-10522</strain>
    </source>
</reference>
<evidence type="ECO:0000256" key="5">
    <source>
        <dbReference type="ARBA" id="ARBA00023125"/>
    </source>
</evidence>
<evidence type="ECO:0000256" key="6">
    <source>
        <dbReference type="ARBA" id="ARBA00023163"/>
    </source>
</evidence>
<protein>
    <submittedName>
        <fullName evidence="8">Ferric uptake regulation protein</fullName>
    </submittedName>
</protein>
<evidence type="ECO:0000256" key="2">
    <source>
        <dbReference type="ARBA" id="ARBA00022491"/>
    </source>
</evidence>
<feature type="binding site" evidence="7">
    <location>
        <position position="102"/>
    </location>
    <ligand>
        <name>Zn(2+)</name>
        <dbReference type="ChEBI" id="CHEBI:29105"/>
    </ligand>
</feature>
<dbReference type="EMBL" id="LROR01000104">
    <property type="protein sequence ID" value="OBR90202.1"/>
    <property type="molecule type" value="Genomic_DNA"/>
</dbReference>
<keyword evidence="7" id="KW-0479">Metal-binding</keyword>
<evidence type="ECO:0000256" key="7">
    <source>
        <dbReference type="PIRSR" id="PIRSR602481-1"/>
    </source>
</evidence>
<dbReference type="InterPro" id="IPR043135">
    <property type="entry name" value="Fur_C"/>
</dbReference>
<dbReference type="Gene3D" id="1.10.10.10">
    <property type="entry name" value="Winged helix-like DNA-binding domain superfamily/Winged helix DNA-binding domain"/>
    <property type="match status" value="1"/>
</dbReference>
<dbReference type="InterPro" id="IPR002481">
    <property type="entry name" value="FUR"/>
</dbReference>
<dbReference type="SUPFAM" id="SSF46785">
    <property type="entry name" value="Winged helix' DNA-binding domain"/>
    <property type="match status" value="1"/>
</dbReference>
<keyword evidence="5" id="KW-0238">DNA-binding</keyword>
<name>A0A166TQM4_9CLOT</name>
<dbReference type="InterPro" id="IPR036388">
    <property type="entry name" value="WH-like_DNA-bd_sf"/>
</dbReference>